<evidence type="ECO:0000313" key="2">
    <source>
        <dbReference type="EMBL" id="VAW40576.1"/>
    </source>
</evidence>
<sequence>MVKRFSTLVLAGLIALPAAGLIAFPGVAAASAGKAPADLTQKINELSRELDELKAQLAQQSEAVTAVGNHVDDLDDTLTDKSKSWDLAARFKLFGDFRASLDYMHSRTMAAYTANQITQGFKMALAAPVAQGGFGAPGPYSPAMIRMAVQGMKNYTPQQRAGLFQQMGITPVPAYDVDNDTMLTNRLRINMMVRATETVTFKGRLAMYKAWGMESNPTGDMGQPFTLDGFNWDGNSTRQPVDNVLRVDRAFINWAGINGTPFWISVGRRPTTDGPPSSLRLGLNERQATPTAFMDYAFDGATIGYAYDWGNDLGTGRIRFCYGRGFEAGLSTNKLNDMDFAGFNWDVFKKGHRFLNLQLFKAFNLVNTPDGINFPNPLELAGVMTGDGVLNKANLGNIYHTSGVYMDKVGNLNYFVAGAWSHTVPTGYDELGDSLLGSWWAPLDEEDGYSVYLGVRYDMDDLGLKFGAEYNYGSKYWISMSPADDELYNSKLATRGQVWEAYMVYDLPTGEAISKYSKVLMRLGYLYYKYDYTYSGSWLGAPVKVDDLASDPLNAQFYAPLDDMSQVYLTLEAYF</sequence>
<accession>A0A3B0W7H4</accession>
<proteinExistence type="predicted"/>
<dbReference type="Pfam" id="PF11853">
    <property type="entry name" value="DUF3373"/>
    <property type="match status" value="1"/>
</dbReference>
<dbReference type="InterPro" id="IPR021803">
    <property type="entry name" value="DUF3373"/>
</dbReference>
<gene>
    <name evidence="2" type="ORF">MNBD_DELTA04-1335</name>
</gene>
<feature type="coiled-coil region" evidence="1">
    <location>
        <begin position="36"/>
        <end position="63"/>
    </location>
</feature>
<dbReference type="EMBL" id="UOEY01000105">
    <property type="protein sequence ID" value="VAW40576.1"/>
    <property type="molecule type" value="Genomic_DNA"/>
</dbReference>
<organism evidence="2">
    <name type="scientific">hydrothermal vent metagenome</name>
    <dbReference type="NCBI Taxonomy" id="652676"/>
    <lineage>
        <taxon>unclassified sequences</taxon>
        <taxon>metagenomes</taxon>
        <taxon>ecological metagenomes</taxon>
    </lineage>
</organism>
<protein>
    <recommendedName>
        <fullName evidence="3">DUF3373 domain-containing protein</fullName>
    </recommendedName>
</protein>
<evidence type="ECO:0008006" key="3">
    <source>
        <dbReference type="Google" id="ProtNLM"/>
    </source>
</evidence>
<dbReference type="AlphaFoldDB" id="A0A3B0W7H4"/>
<keyword evidence="1" id="KW-0175">Coiled coil</keyword>
<reference evidence="2" key="1">
    <citation type="submission" date="2018-06" db="EMBL/GenBank/DDBJ databases">
        <authorList>
            <person name="Zhirakovskaya E."/>
        </authorList>
    </citation>
    <scope>NUCLEOTIDE SEQUENCE</scope>
</reference>
<evidence type="ECO:0000256" key="1">
    <source>
        <dbReference type="SAM" id="Coils"/>
    </source>
</evidence>
<name>A0A3B0W7H4_9ZZZZ</name>